<evidence type="ECO:0000313" key="7">
    <source>
        <dbReference type="Proteomes" id="UP001223586"/>
    </source>
</evidence>
<dbReference type="Gene3D" id="3.40.50.300">
    <property type="entry name" value="P-loop containing nucleotide triphosphate hydrolases"/>
    <property type="match status" value="1"/>
</dbReference>
<keyword evidence="7" id="KW-1185">Reference proteome</keyword>
<dbReference type="EMBL" id="JAUSTT010000003">
    <property type="protein sequence ID" value="MDQ0174988.1"/>
    <property type="molecule type" value="Genomic_DNA"/>
</dbReference>
<accession>A0ABT9WNX5</accession>
<dbReference type="CDD" id="cd03263">
    <property type="entry name" value="ABC_subfamily_A"/>
    <property type="match status" value="1"/>
</dbReference>
<keyword evidence="4 6" id="KW-0067">ATP-binding</keyword>
<dbReference type="Pfam" id="PF00005">
    <property type="entry name" value="ABC_tran"/>
    <property type="match status" value="1"/>
</dbReference>
<dbReference type="InterPro" id="IPR003593">
    <property type="entry name" value="AAA+_ATPase"/>
</dbReference>
<evidence type="ECO:0000256" key="2">
    <source>
        <dbReference type="ARBA" id="ARBA00022448"/>
    </source>
</evidence>
<sequence>MAAIEINNLTKQYKERPVVNSLDFSIEEGEFFALLGENGAGKTTLISMLCCLLAPTAGDAFVLGNSIRTGADTVKQKMNISPQETAVAPNLTIRENLELIAGIYGSSKKEAKERATEMLQTFGLTERQKDKAKTLSGGMQRRLSIAMGLITNPQILFLDEPTLGLDVRSRRELWATLSKLKSKMTIVLTTHYLEEAEALADRICILQKGSIKAIGTAEQMKKNTNTTSFEEAFLTICDQEVTYA</sequence>
<dbReference type="PANTHER" id="PTHR42711:SF5">
    <property type="entry name" value="ABC TRANSPORTER ATP-BINDING PROTEIN NATA"/>
    <property type="match status" value="1"/>
</dbReference>
<keyword evidence="3" id="KW-0547">Nucleotide-binding</keyword>
<dbReference type="InterPro" id="IPR050763">
    <property type="entry name" value="ABC_transporter_ATP-binding"/>
</dbReference>
<reference evidence="6 7" key="1">
    <citation type="submission" date="2023-07" db="EMBL/GenBank/DDBJ databases">
        <title>Genomic Encyclopedia of Type Strains, Phase IV (KMG-IV): sequencing the most valuable type-strain genomes for metagenomic binning, comparative biology and taxonomic classification.</title>
        <authorList>
            <person name="Goeker M."/>
        </authorList>
    </citation>
    <scope>NUCLEOTIDE SEQUENCE [LARGE SCALE GENOMIC DNA]</scope>
    <source>
        <strain evidence="6 7">DSM 23837</strain>
    </source>
</reference>
<evidence type="ECO:0000256" key="3">
    <source>
        <dbReference type="ARBA" id="ARBA00022741"/>
    </source>
</evidence>
<dbReference type="PANTHER" id="PTHR42711">
    <property type="entry name" value="ABC TRANSPORTER ATP-BINDING PROTEIN"/>
    <property type="match status" value="1"/>
</dbReference>
<organism evidence="6 7">
    <name type="scientific">Bacillus chungangensis</name>
    <dbReference type="NCBI Taxonomy" id="587633"/>
    <lineage>
        <taxon>Bacteria</taxon>
        <taxon>Bacillati</taxon>
        <taxon>Bacillota</taxon>
        <taxon>Bacilli</taxon>
        <taxon>Bacillales</taxon>
        <taxon>Bacillaceae</taxon>
        <taxon>Bacillus</taxon>
    </lineage>
</organism>
<dbReference type="PROSITE" id="PS50893">
    <property type="entry name" value="ABC_TRANSPORTER_2"/>
    <property type="match status" value="1"/>
</dbReference>
<dbReference type="InterPro" id="IPR027417">
    <property type="entry name" value="P-loop_NTPase"/>
</dbReference>
<dbReference type="InterPro" id="IPR017871">
    <property type="entry name" value="ABC_transporter-like_CS"/>
</dbReference>
<name>A0ABT9WNX5_9BACI</name>
<dbReference type="SMART" id="SM00382">
    <property type="entry name" value="AAA"/>
    <property type="match status" value="1"/>
</dbReference>
<dbReference type="InterPro" id="IPR003439">
    <property type="entry name" value="ABC_transporter-like_ATP-bd"/>
</dbReference>
<evidence type="ECO:0000256" key="1">
    <source>
        <dbReference type="ARBA" id="ARBA00005417"/>
    </source>
</evidence>
<comment type="similarity">
    <text evidence="1">Belongs to the ABC transporter superfamily.</text>
</comment>
<evidence type="ECO:0000313" key="6">
    <source>
        <dbReference type="EMBL" id="MDQ0174988.1"/>
    </source>
</evidence>
<keyword evidence="2" id="KW-0813">Transport</keyword>
<dbReference type="GO" id="GO:0005524">
    <property type="term" value="F:ATP binding"/>
    <property type="evidence" value="ECO:0007669"/>
    <property type="project" value="UniProtKB-KW"/>
</dbReference>
<gene>
    <name evidence="6" type="ORF">J2S08_000822</name>
</gene>
<comment type="caution">
    <text evidence="6">The sequence shown here is derived from an EMBL/GenBank/DDBJ whole genome shotgun (WGS) entry which is preliminary data.</text>
</comment>
<protein>
    <submittedName>
        <fullName evidence="6">ABC-2 type transport system ATP-binding protein</fullName>
    </submittedName>
</protein>
<proteinExistence type="inferred from homology"/>
<dbReference type="RefSeq" id="WP_307226910.1">
    <property type="nucleotide sequence ID" value="NZ_JAUSTT010000003.1"/>
</dbReference>
<feature type="domain" description="ABC transporter" evidence="5">
    <location>
        <begin position="4"/>
        <end position="233"/>
    </location>
</feature>
<dbReference type="Proteomes" id="UP001223586">
    <property type="component" value="Unassembled WGS sequence"/>
</dbReference>
<dbReference type="PROSITE" id="PS00211">
    <property type="entry name" value="ABC_TRANSPORTER_1"/>
    <property type="match status" value="1"/>
</dbReference>
<dbReference type="SUPFAM" id="SSF52540">
    <property type="entry name" value="P-loop containing nucleoside triphosphate hydrolases"/>
    <property type="match status" value="1"/>
</dbReference>
<evidence type="ECO:0000256" key="4">
    <source>
        <dbReference type="ARBA" id="ARBA00022840"/>
    </source>
</evidence>
<evidence type="ECO:0000259" key="5">
    <source>
        <dbReference type="PROSITE" id="PS50893"/>
    </source>
</evidence>